<dbReference type="InterPro" id="IPR001509">
    <property type="entry name" value="Epimerase_deHydtase"/>
</dbReference>
<feature type="domain" description="NAD-dependent epimerase/dehydratase" evidence="1">
    <location>
        <begin position="4"/>
        <end position="213"/>
    </location>
</feature>
<sequence>MKAVVIGATGHIGTYLVPQLAEAGYEVTAVTRGVSRPYEHHPAWDAAQRLFLDRSQAGFARAIADVGAEVVIDLVAFTPEQVRAMIDALAGGPLRHYLVASSIWADGRTEINPVTEDHPRRALDQYGRDKTAIEELLRRAWQRDALPATVVMPGQISGPGWDIISPLGNTDHRVFQTIADGGEVVLPNFGQEILHHVHGYDVAQVFRDAVVHREAALGECFHAVADEGLTTYGCALTVARVLGAEPRIGFLGWERWAGECGLGEDAVKSTYLHLARSGHFSNEKARRLLGYRPRYTTVETVEAAVRSYVERGIVVLPRR</sequence>
<dbReference type="Proteomes" id="UP001072034">
    <property type="component" value="Unassembled WGS sequence"/>
</dbReference>
<dbReference type="PANTHER" id="PTHR48079:SF6">
    <property type="entry name" value="NAD(P)-BINDING DOMAIN-CONTAINING PROTEIN-RELATED"/>
    <property type="match status" value="1"/>
</dbReference>
<comment type="caution">
    <text evidence="2">The sequence shown here is derived from an EMBL/GenBank/DDBJ whole genome shotgun (WGS) entry which is preliminary data.</text>
</comment>
<name>A0ABT4I6F7_9ACTO</name>
<dbReference type="PANTHER" id="PTHR48079">
    <property type="entry name" value="PROTEIN YEEZ"/>
    <property type="match status" value="1"/>
</dbReference>
<dbReference type="Pfam" id="PF01370">
    <property type="entry name" value="Epimerase"/>
    <property type="match status" value="1"/>
</dbReference>
<keyword evidence="3" id="KW-1185">Reference proteome</keyword>
<reference evidence="2" key="1">
    <citation type="submission" date="2022-10" db="EMBL/GenBank/DDBJ databases">
        <title>Genome sequence of Actinomyces israelii ATCC 10048.</title>
        <authorList>
            <person name="Watt R.M."/>
            <person name="Tong W.M."/>
        </authorList>
    </citation>
    <scope>NUCLEOTIDE SEQUENCE</scope>
    <source>
        <strain evidence="2">ATCC 10048</strain>
    </source>
</reference>
<dbReference type="SUPFAM" id="SSF51735">
    <property type="entry name" value="NAD(P)-binding Rossmann-fold domains"/>
    <property type="match status" value="1"/>
</dbReference>
<gene>
    <name evidence="2" type="ORF">OHJ16_04595</name>
</gene>
<dbReference type="InterPro" id="IPR036291">
    <property type="entry name" value="NAD(P)-bd_dom_sf"/>
</dbReference>
<evidence type="ECO:0000259" key="1">
    <source>
        <dbReference type="Pfam" id="PF01370"/>
    </source>
</evidence>
<dbReference type="Gene3D" id="3.40.50.720">
    <property type="entry name" value="NAD(P)-binding Rossmann-like Domain"/>
    <property type="match status" value="1"/>
</dbReference>
<evidence type="ECO:0000313" key="3">
    <source>
        <dbReference type="Proteomes" id="UP001072034"/>
    </source>
</evidence>
<evidence type="ECO:0000313" key="2">
    <source>
        <dbReference type="EMBL" id="MCZ0857320.1"/>
    </source>
</evidence>
<accession>A0ABT4I6F7</accession>
<proteinExistence type="predicted"/>
<organism evidence="2 3">
    <name type="scientific">Actinomyces israelii</name>
    <dbReference type="NCBI Taxonomy" id="1659"/>
    <lineage>
        <taxon>Bacteria</taxon>
        <taxon>Bacillati</taxon>
        <taxon>Actinomycetota</taxon>
        <taxon>Actinomycetes</taxon>
        <taxon>Actinomycetales</taxon>
        <taxon>Actinomycetaceae</taxon>
        <taxon>Actinomyces</taxon>
    </lineage>
</organism>
<protein>
    <submittedName>
        <fullName evidence="2">NAD-dependent epimerase/dehydratase family protein</fullName>
    </submittedName>
</protein>
<dbReference type="RefSeq" id="WP_268916937.1">
    <property type="nucleotide sequence ID" value="NZ_JAPTMY010000007.1"/>
</dbReference>
<dbReference type="InterPro" id="IPR051783">
    <property type="entry name" value="NAD(P)-dependent_oxidoreduct"/>
</dbReference>
<dbReference type="EMBL" id="JAPTMY010000007">
    <property type="protein sequence ID" value="MCZ0857320.1"/>
    <property type="molecule type" value="Genomic_DNA"/>
</dbReference>